<feature type="transmembrane region" description="Helical" evidence="9">
    <location>
        <begin position="216"/>
        <end position="242"/>
    </location>
</feature>
<feature type="compositionally biased region" description="Basic and acidic residues" evidence="8">
    <location>
        <begin position="1"/>
        <end position="10"/>
    </location>
</feature>
<keyword evidence="6 9" id="KW-0472">Membrane</keyword>
<comment type="caution">
    <text evidence="10">The sequence shown here is derived from an EMBL/GenBank/DDBJ whole genome shotgun (WGS) entry which is preliminary data.</text>
</comment>
<keyword evidence="3" id="KW-0808">Transferase</keyword>
<keyword evidence="5 9" id="KW-1133">Transmembrane helix</keyword>
<feature type="transmembrane region" description="Helical" evidence="9">
    <location>
        <begin position="332"/>
        <end position="352"/>
    </location>
</feature>
<evidence type="ECO:0000256" key="8">
    <source>
        <dbReference type="SAM" id="MobiDB-lite"/>
    </source>
</evidence>
<dbReference type="GO" id="GO:0005886">
    <property type="term" value="C:plasma membrane"/>
    <property type="evidence" value="ECO:0007669"/>
    <property type="project" value="UniProtKB-SubCell"/>
</dbReference>
<feature type="transmembrane region" description="Helical" evidence="9">
    <location>
        <begin position="262"/>
        <end position="281"/>
    </location>
</feature>
<dbReference type="AlphaFoldDB" id="A0A437PQL0"/>
<dbReference type="Pfam" id="PF09594">
    <property type="entry name" value="GT87"/>
    <property type="match status" value="1"/>
</dbReference>
<feature type="transmembrane region" description="Helical" evidence="9">
    <location>
        <begin position="384"/>
        <end position="402"/>
    </location>
</feature>
<keyword evidence="2" id="KW-1003">Cell membrane</keyword>
<feature type="transmembrane region" description="Helical" evidence="9">
    <location>
        <begin position="159"/>
        <end position="179"/>
    </location>
</feature>
<evidence type="ECO:0000256" key="9">
    <source>
        <dbReference type="SAM" id="Phobius"/>
    </source>
</evidence>
<feature type="transmembrane region" description="Helical" evidence="9">
    <location>
        <begin position="440"/>
        <end position="461"/>
    </location>
</feature>
<evidence type="ECO:0000256" key="2">
    <source>
        <dbReference type="ARBA" id="ARBA00022475"/>
    </source>
</evidence>
<feature type="transmembrane region" description="Helical" evidence="9">
    <location>
        <begin position="409"/>
        <end position="428"/>
    </location>
</feature>
<dbReference type="GO" id="GO:0016758">
    <property type="term" value="F:hexosyltransferase activity"/>
    <property type="evidence" value="ECO:0007669"/>
    <property type="project" value="InterPro"/>
</dbReference>
<organism evidence="10 11">
    <name type="scientific">Streptomyces antnestii</name>
    <dbReference type="NCBI Taxonomy" id="2494256"/>
    <lineage>
        <taxon>Bacteria</taxon>
        <taxon>Bacillati</taxon>
        <taxon>Actinomycetota</taxon>
        <taxon>Actinomycetes</taxon>
        <taxon>Kitasatosporales</taxon>
        <taxon>Streptomycetaceae</taxon>
        <taxon>Streptomyces</taxon>
    </lineage>
</organism>
<protein>
    <submittedName>
        <fullName evidence="10">DUF2029 domain-containing protein</fullName>
    </submittedName>
</protein>
<proteinExistence type="inferred from homology"/>
<evidence type="ECO:0000256" key="5">
    <source>
        <dbReference type="ARBA" id="ARBA00022989"/>
    </source>
</evidence>
<feature type="region of interest" description="Disordered" evidence="8">
    <location>
        <begin position="1"/>
        <end position="31"/>
    </location>
</feature>
<feature type="transmembrane region" description="Helical" evidence="9">
    <location>
        <begin position="191"/>
        <end position="210"/>
    </location>
</feature>
<keyword evidence="4 9" id="KW-0812">Transmembrane</keyword>
<sequence>MSRPARDRGLSVRGQAPPAATGEAPPPHLPLDTKSRIRLIITAYAARARTLAQVTLETQPPPTASSPVHATWVHPGPLARAALPLTWLVTRAGMLVLLALDGRAPLGAGGIAHEVFALYARWSTTLAHGTFPAGDPMWQYPPGAGPVLLAPGLVPGLTYFQAFVALTLVTDALVTLALARAGTRTGRSAAGAWLWTAALPLLLHIPLARYDIEVTAFAVCALLVMARFPRTGGVLAACGALVKVWPALTLLGTPRGRSSREAWTAALASGAAILLVLAVAFRSPFAFLREQGGRGVQIESLGGTALTLARRAGWPGQVRYRFGAMEYVGPHVGMVAAASLVLTAGAAALLLLWRVEARYWTPATPFDAALCAVLLFTVTSRVISPQYLIWLVGLAAVCLTSRHTTQRPVAVLVVAAAGLSALAYPVLYADVEAGTWTGCLLMLARNGLLLGGAVVSFGSLWKGTKE</sequence>
<dbReference type="InterPro" id="IPR018584">
    <property type="entry name" value="GT87"/>
</dbReference>
<gene>
    <name evidence="10" type="ORF">EOT10_16140</name>
</gene>
<accession>A0A437PQL0</accession>
<name>A0A437PQL0_9ACTN</name>
<comment type="similarity">
    <text evidence="7">Belongs to the glycosyltransferase 87 family.</text>
</comment>
<evidence type="ECO:0000313" key="10">
    <source>
        <dbReference type="EMBL" id="RVU24529.1"/>
    </source>
</evidence>
<reference evidence="10 11" key="1">
    <citation type="submission" date="2019-01" db="EMBL/GenBank/DDBJ databases">
        <title>Genome sequences of Streptomyces and Rhizobium isolates collected from root and soil.</title>
        <authorList>
            <person name="Chhettri S."/>
            <person name="Sevigny J.L."/>
            <person name="Sen A."/>
            <person name="Ennis N."/>
            <person name="Tisa L."/>
        </authorList>
    </citation>
    <scope>NUCLEOTIDE SEQUENCE [LARGE SCALE GENOMIC DNA]</scope>
    <source>
        <strain evidence="10 11">San01</strain>
    </source>
</reference>
<feature type="transmembrane region" description="Helical" evidence="9">
    <location>
        <begin position="359"/>
        <end position="378"/>
    </location>
</feature>
<evidence type="ECO:0000256" key="1">
    <source>
        <dbReference type="ARBA" id="ARBA00004651"/>
    </source>
</evidence>
<evidence type="ECO:0000256" key="4">
    <source>
        <dbReference type="ARBA" id="ARBA00022692"/>
    </source>
</evidence>
<evidence type="ECO:0000256" key="7">
    <source>
        <dbReference type="ARBA" id="ARBA00024033"/>
    </source>
</evidence>
<keyword evidence="11" id="KW-1185">Reference proteome</keyword>
<dbReference type="OrthoDB" id="4099703at2"/>
<evidence type="ECO:0000256" key="3">
    <source>
        <dbReference type="ARBA" id="ARBA00022679"/>
    </source>
</evidence>
<evidence type="ECO:0000313" key="11">
    <source>
        <dbReference type="Proteomes" id="UP000283128"/>
    </source>
</evidence>
<comment type="subcellular location">
    <subcellularLocation>
        <location evidence="1">Cell membrane</location>
        <topology evidence="1">Multi-pass membrane protein</topology>
    </subcellularLocation>
</comment>
<dbReference type="EMBL" id="RZYA01000006">
    <property type="protein sequence ID" value="RVU24529.1"/>
    <property type="molecule type" value="Genomic_DNA"/>
</dbReference>
<dbReference type="Proteomes" id="UP000283128">
    <property type="component" value="Unassembled WGS sequence"/>
</dbReference>
<evidence type="ECO:0000256" key="6">
    <source>
        <dbReference type="ARBA" id="ARBA00023136"/>
    </source>
</evidence>